<proteinExistence type="predicted"/>
<dbReference type="AlphaFoldDB" id="A0A0F6YG11"/>
<organism evidence="2 3">
    <name type="scientific">Sandaracinus amylolyticus</name>
    <dbReference type="NCBI Taxonomy" id="927083"/>
    <lineage>
        <taxon>Bacteria</taxon>
        <taxon>Pseudomonadati</taxon>
        <taxon>Myxococcota</taxon>
        <taxon>Polyangia</taxon>
        <taxon>Polyangiales</taxon>
        <taxon>Sandaracinaceae</taxon>
        <taxon>Sandaracinus</taxon>
    </lineage>
</organism>
<gene>
    <name evidence="2" type="ORF">DB32_000252</name>
</gene>
<evidence type="ECO:0000313" key="3">
    <source>
        <dbReference type="Proteomes" id="UP000034883"/>
    </source>
</evidence>
<dbReference type="Proteomes" id="UP000034883">
    <property type="component" value="Chromosome"/>
</dbReference>
<dbReference type="InterPro" id="IPR046909">
    <property type="entry name" value="cREC_REC"/>
</dbReference>
<dbReference type="EMBL" id="CP011125">
    <property type="protein sequence ID" value="AKF03103.1"/>
    <property type="molecule type" value="Genomic_DNA"/>
</dbReference>
<name>A0A0F6YG11_9BACT</name>
<feature type="domain" description="Cyclic-phosphate processing Receiver" evidence="1">
    <location>
        <begin position="6"/>
        <end position="72"/>
    </location>
</feature>
<protein>
    <recommendedName>
        <fullName evidence="1">Cyclic-phosphate processing Receiver domain-containing protein</fullName>
    </recommendedName>
</protein>
<evidence type="ECO:0000313" key="2">
    <source>
        <dbReference type="EMBL" id="AKF03103.1"/>
    </source>
</evidence>
<sequence>MAAHVRLWLDDQVPAPEGWTTVTNVDAARSLLESGVDTISLGDRLDTSHGHRLALLLWMMRSGHWPRERPEVHGARRLEITALKLALDAAWPVRERVARAARAAERAIESSGVSRVAENAVQTTRSLIARRTARAS</sequence>
<keyword evidence="3" id="KW-1185">Reference proteome</keyword>
<dbReference type="KEGG" id="samy:DB32_000252"/>
<dbReference type="STRING" id="927083.DB32_000252"/>
<dbReference type="Pfam" id="PF20274">
    <property type="entry name" value="cREC_REC"/>
    <property type="match status" value="1"/>
</dbReference>
<accession>A0A0F6YG11</accession>
<evidence type="ECO:0000259" key="1">
    <source>
        <dbReference type="Pfam" id="PF20274"/>
    </source>
</evidence>
<dbReference type="RefSeq" id="WP_053230578.1">
    <property type="nucleotide sequence ID" value="NZ_CP011125.1"/>
</dbReference>
<reference evidence="2 3" key="1">
    <citation type="submission" date="2015-03" db="EMBL/GenBank/DDBJ databases">
        <title>Genome assembly of Sandaracinus amylolyticus DSM 53668.</title>
        <authorList>
            <person name="Sharma G."/>
            <person name="Subramanian S."/>
        </authorList>
    </citation>
    <scope>NUCLEOTIDE SEQUENCE [LARGE SCALE GENOMIC DNA]</scope>
    <source>
        <strain evidence="2 3">DSM 53668</strain>
    </source>
</reference>
<dbReference type="OrthoDB" id="5124760at2"/>